<accession>A0ABS2MX21</accession>
<protein>
    <recommendedName>
        <fullName evidence="2 4">Flagellin</fullName>
    </recommendedName>
</protein>
<feature type="domain" description="Flagellin C-terminal" evidence="6">
    <location>
        <begin position="298"/>
        <end position="348"/>
    </location>
</feature>
<comment type="caution">
    <text evidence="7">The sequence shown here is derived from an EMBL/GenBank/DDBJ whole genome shotgun (WGS) entry which is preliminary data.</text>
</comment>
<reference evidence="7 8" key="1">
    <citation type="submission" date="2021-01" db="EMBL/GenBank/DDBJ databases">
        <title>Genomic Encyclopedia of Type Strains, Phase IV (KMG-IV): sequencing the most valuable type-strain genomes for metagenomic binning, comparative biology and taxonomic classification.</title>
        <authorList>
            <person name="Goeker M."/>
        </authorList>
    </citation>
    <scope>NUCLEOTIDE SEQUENCE [LARGE SCALE GENOMIC DNA]</scope>
    <source>
        <strain evidence="7 8">DSM 23711</strain>
    </source>
</reference>
<evidence type="ECO:0000256" key="3">
    <source>
        <dbReference type="ARBA" id="ARBA00023143"/>
    </source>
</evidence>
<dbReference type="InterPro" id="IPR001029">
    <property type="entry name" value="Flagellin_N"/>
</dbReference>
<keyword evidence="8" id="KW-1185">Reference proteome</keyword>
<dbReference type="Pfam" id="PF00700">
    <property type="entry name" value="Flagellin_C"/>
    <property type="match status" value="1"/>
</dbReference>
<dbReference type="RefSeq" id="WP_275580697.1">
    <property type="nucleotide sequence ID" value="NZ_JAFBDR010000003.1"/>
</dbReference>
<keyword evidence="7" id="KW-0969">Cilium</keyword>
<evidence type="ECO:0000313" key="7">
    <source>
        <dbReference type="EMBL" id="MBM7570240.1"/>
    </source>
</evidence>
<evidence type="ECO:0000259" key="6">
    <source>
        <dbReference type="Pfam" id="PF00700"/>
    </source>
</evidence>
<dbReference type="Proteomes" id="UP001296943">
    <property type="component" value="Unassembled WGS sequence"/>
</dbReference>
<sequence length="352" mass="37107">MIQTAEGALNETHSILQRMRELSVQASNDTLNDSDRGEIQKEVNQLVDEIDRIGNNTEFNTKSLLDGTQGQSVALDNTNTSVLKAEVMTDTEVGTYDLTTASTSIEADNVSGNGTGLTAAAIDLTGGANFDVNESYQIKVENGSNSDKKVTLMKSDGSVIDTLDDQAVGSDFVLDSGNGNEITISGGAITGNGTTVFESGVKSTYSLTNNVTGEVTNKTVTSTDGKVDLGAFQLSVDNTLSDGTDSAAFTVSGEALKMQIGANEDQSMTIAMRDMRAQALGVESIDLSDHEKANDAITDIQNAIESVSAERSKLGAYQNRLDHTINNLGTSSENLTAAESRVRDVDYDLAAA</sequence>
<dbReference type="EMBL" id="JAFBDR010000003">
    <property type="protein sequence ID" value="MBM7570240.1"/>
    <property type="molecule type" value="Genomic_DNA"/>
</dbReference>
<dbReference type="PANTHER" id="PTHR42792:SF2">
    <property type="entry name" value="FLAGELLIN"/>
    <property type="match status" value="1"/>
</dbReference>
<evidence type="ECO:0000256" key="4">
    <source>
        <dbReference type="RuleBase" id="RU362073"/>
    </source>
</evidence>
<dbReference type="PRINTS" id="PR00207">
    <property type="entry name" value="FLAGELLIN"/>
</dbReference>
<keyword evidence="7" id="KW-0966">Cell projection</keyword>
<comment type="function">
    <text evidence="4">Flagellin is the subunit protein which polymerizes to form the filaments of bacterial flagella.</text>
</comment>
<dbReference type="InterPro" id="IPR001492">
    <property type="entry name" value="Flagellin"/>
</dbReference>
<proteinExistence type="inferred from homology"/>
<gene>
    <name evidence="7" type="ORF">JOC48_000718</name>
</gene>
<dbReference type="Gene3D" id="1.20.1330.10">
    <property type="entry name" value="f41 fragment of flagellin, N-terminal domain"/>
    <property type="match status" value="2"/>
</dbReference>
<dbReference type="InterPro" id="IPR046358">
    <property type="entry name" value="Flagellin_C"/>
</dbReference>
<keyword evidence="7" id="KW-0282">Flagellum</keyword>
<evidence type="ECO:0000256" key="2">
    <source>
        <dbReference type="ARBA" id="ARBA00020110"/>
    </source>
</evidence>
<keyword evidence="3 4" id="KW-0975">Bacterial flagellum</keyword>
<feature type="domain" description="Flagellin N-terminal" evidence="5">
    <location>
        <begin position="1"/>
        <end position="69"/>
    </location>
</feature>
<name>A0ABS2MX21_9BACI</name>
<evidence type="ECO:0000313" key="8">
    <source>
        <dbReference type="Proteomes" id="UP001296943"/>
    </source>
</evidence>
<dbReference type="Pfam" id="PF00669">
    <property type="entry name" value="Flagellin_N"/>
    <property type="match status" value="1"/>
</dbReference>
<organism evidence="7 8">
    <name type="scientific">Aquibacillus albus</name>
    <dbReference type="NCBI Taxonomy" id="1168171"/>
    <lineage>
        <taxon>Bacteria</taxon>
        <taxon>Bacillati</taxon>
        <taxon>Bacillota</taxon>
        <taxon>Bacilli</taxon>
        <taxon>Bacillales</taxon>
        <taxon>Bacillaceae</taxon>
        <taxon>Aquibacillus</taxon>
    </lineage>
</organism>
<evidence type="ECO:0000259" key="5">
    <source>
        <dbReference type="Pfam" id="PF00669"/>
    </source>
</evidence>
<comment type="subcellular location">
    <subcellularLocation>
        <location evidence="4">Secreted</location>
    </subcellularLocation>
    <subcellularLocation>
        <location evidence="4">Bacterial flagellum</location>
    </subcellularLocation>
</comment>
<dbReference type="Gene3D" id="2.60.40.4390">
    <property type="match status" value="1"/>
</dbReference>
<dbReference type="SUPFAM" id="SSF64518">
    <property type="entry name" value="Phase 1 flagellin"/>
    <property type="match status" value="1"/>
</dbReference>
<keyword evidence="4" id="KW-0964">Secreted</keyword>
<comment type="similarity">
    <text evidence="1 4">Belongs to the bacterial flagellin family.</text>
</comment>
<evidence type="ECO:0000256" key="1">
    <source>
        <dbReference type="ARBA" id="ARBA00005709"/>
    </source>
</evidence>
<dbReference type="PANTHER" id="PTHR42792">
    <property type="entry name" value="FLAGELLIN"/>
    <property type="match status" value="1"/>
</dbReference>